<feature type="region of interest" description="Disordered" evidence="1">
    <location>
        <begin position="1"/>
        <end position="81"/>
    </location>
</feature>
<gene>
    <name evidence="2" type="ORF">QR685DRAFT_570093</name>
</gene>
<reference evidence="2 3" key="1">
    <citation type="submission" date="2023-09" db="EMBL/GenBank/DDBJ databases">
        <title>Multi-omics analysis of a traditional fermented food reveals byproduct-associated fungal strains for waste-to-food upcycling.</title>
        <authorList>
            <consortium name="Lawrence Berkeley National Laboratory"/>
            <person name="Rekdal V.M."/>
            <person name="Villalobos-Escobedo J.M."/>
            <person name="Rodriguez-Valeron N."/>
            <person name="Garcia M.O."/>
            <person name="Vasquez D.P."/>
            <person name="Damayanti I."/>
            <person name="Sorensen P.M."/>
            <person name="Baidoo E.E."/>
            <person name="De Carvalho A.C."/>
            <person name="Riley R."/>
            <person name="Lipzen A."/>
            <person name="He G."/>
            <person name="Yan M."/>
            <person name="Haridas S."/>
            <person name="Daum C."/>
            <person name="Yoshinaga Y."/>
            <person name="Ng V."/>
            <person name="Grigoriev I.V."/>
            <person name="Munk R."/>
            <person name="Nuraida L."/>
            <person name="Wijaya C.H."/>
            <person name="Morales P.-C."/>
            <person name="Keasling J.D."/>
        </authorList>
    </citation>
    <scope>NUCLEOTIDE SEQUENCE [LARGE SCALE GENOMIC DNA]</scope>
    <source>
        <strain evidence="2 3">FGSC 2613</strain>
    </source>
</reference>
<name>A0ABR3DNA4_NEUIN</name>
<feature type="compositionally biased region" description="Low complexity" evidence="1">
    <location>
        <begin position="124"/>
        <end position="140"/>
    </location>
</feature>
<comment type="caution">
    <text evidence="2">The sequence shown here is derived from an EMBL/GenBank/DDBJ whole genome shotgun (WGS) entry which is preliminary data.</text>
</comment>
<evidence type="ECO:0000313" key="2">
    <source>
        <dbReference type="EMBL" id="KAL0474134.1"/>
    </source>
</evidence>
<protein>
    <submittedName>
        <fullName evidence="2">Uncharacterized protein</fullName>
    </submittedName>
</protein>
<dbReference type="Proteomes" id="UP001451303">
    <property type="component" value="Unassembled WGS sequence"/>
</dbReference>
<sequence>MLLWKKGTYKVPAKKNCSPRHGSQTQPTFKKADLQNPYQIRRKEDEQPKENVNPSPHLSPRNRHGSCAFNPQSSPQYEVRPSTCTSTLPHFVSPFVSYCYLRLPFLFLFLPLVSSPVELQTAHPSPRSSPSSPESGSSCPNPLVSLLLVTVGQCQR</sequence>
<keyword evidence="3" id="KW-1185">Reference proteome</keyword>
<proteinExistence type="predicted"/>
<feature type="region of interest" description="Disordered" evidence="1">
    <location>
        <begin position="120"/>
        <end position="140"/>
    </location>
</feature>
<accession>A0ABR3DNA4</accession>
<organism evidence="2 3">
    <name type="scientific">Neurospora intermedia</name>
    <dbReference type="NCBI Taxonomy" id="5142"/>
    <lineage>
        <taxon>Eukaryota</taxon>
        <taxon>Fungi</taxon>
        <taxon>Dikarya</taxon>
        <taxon>Ascomycota</taxon>
        <taxon>Pezizomycotina</taxon>
        <taxon>Sordariomycetes</taxon>
        <taxon>Sordariomycetidae</taxon>
        <taxon>Sordariales</taxon>
        <taxon>Sordariaceae</taxon>
        <taxon>Neurospora</taxon>
    </lineage>
</organism>
<evidence type="ECO:0000256" key="1">
    <source>
        <dbReference type="SAM" id="MobiDB-lite"/>
    </source>
</evidence>
<feature type="compositionally biased region" description="Polar residues" evidence="1">
    <location>
        <begin position="69"/>
        <end position="81"/>
    </location>
</feature>
<dbReference type="EMBL" id="JAVLET010000002">
    <property type="protein sequence ID" value="KAL0474134.1"/>
    <property type="molecule type" value="Genomic_DNA"/>
</dbReference>
<evidence type="ECO:0000313" key="3">
    <source>
        <dbReference type="Proteomes" id="UP001451303"/>
    </source>
</evidence>